<dbReference type="InterPro" id="IPR003777">
    <property type="entry name" value="XdhC_CoxI"/>
</dbReference>
<gene>
    <name evidence="3" type="ORF">DYS74_18185</name>
</gene>
<reference evidence="3 4" key="1">
    <citation type="submission" date="2018-10" db="EMBL/GenBank/DDBJ databases">
        <title>Rhodobacter sp . BO-81.</title>
        <authorList>
            <person name="Im W.T."/>
        </authorList>
    </citation>
    <scope>NUCLEOTIDE SEQUENCE [LARGE SCALE GENOMIC DNA]</scope>
    <source>
        <strain evidence="3 4">BO-81</strain>
    </source>
</reference>
<comment type="caution">
    <text evidence="3">The sequence shown here is derived from an EMBL/GenBank/DDBJ whole genome shotgun (WGS) entry which is preliminary data.</text>
</comment>
<dbReference type="RefSeq" id="WP_121535042.1">
    <property type="nucleotide sequence ID" value="NZ_RCHI01000034.1"/>
</dbReference>
<evidence type="ECO:0000259" key="2">
    <source>
        <dbReference type="Pfam" id="PF13478"/>
    </source>
</evidence>
<dbReference type="Pfam" id="PF02625">
    <property type="entry name" value="XdhC_CoxI"/>
    <property type="match status" value="1"/>
</dbReference>
<dbReference type="InterPro" id="IPR052698">
    <property type="entry name" value="MoCofactor_Util/Proc"/>
</dbReference>
<sequence>MEPRRACISFADFPLDASLEAPTESAIAILTGTEGPAYRPVGAAIVVREGRVVAGSLSSGCVEEDIALHAMASLETGLGRTIRYGAGSPYIDIRLPCGGALEVTIIPAPRSEVLRQLAALRAGRRAAWVSVSEGGLGCGPQAGARLDLRLVPDIRFHVFGKGPETVAFAELAAAAGYATEVFSPDDETLAALRGRGHGRRRLNRSGGLADVALDRFSAVVLFFHDHEWEPKILAHAAASEAFYIGAQGSHRARARRDAELLRLGVRPERIATMKGPAGLFRGCRDARALAVSVLGEVVRDAAALSDLAQAEGASEARLPAASGRSHGDLEPTAVRALDIAHVCRRSGGA</sequence>
<dbReference type="AlphaFoldDB" id="A0A421BJA2"/>
<evidence type="ECO:0000259" key="1">
    <source>
        <dbReference type="Pfam" id="PF02625"/>
    </source>
</evidence>
<dbReference type="InterPro" id="IPR027051">
    <property type="entry name" value="XdhC_Rossmann_dom"/>
</dbReference>
<keyword evidence="4" id="KW-1185">Reference proteome</keyword>
<evidence type="ECO:0000313" key="4">
    <source>
        <dbReference type="Proteomes" id="UP000279673"/>
    </source>
</evidence>
<dbReference type="PANTHER" id="PTHR30388:SF4">
    <property type="entry name" value="MOLYBDENUM COFACTOR INSERTION CHAPERONE PAOD"/>
    <property type="match status" value="1"/>
</dbReference>
<feature type="domain" description="XdhC Rossmann" evidence="2">
    <location>
        <begin position="157"/>
        <end position="297"/>
    </location>
</feature>
<dbReference type="Gene3D" id="3.40.50.720">
    <property type="entry name" value="NAD(P)-binding Rossmann-like Domain"/>
    <property type="match status" value="1"/>
</dbReference>
<name>A0A421BJA2_9RHOB</name>
<accession>A0A421BJA2</accession>
<feature type="domain" description="XdhC- CoxI" evidence="1">
    <location>
        <begin position="20"/>
        <end position="85"/>
    </location>
</feature>
<dbReference type="Proteomes" id="UP000279673">
    <property type="component" value="Unassembled WGS sequence"/>
</dbReference>
<proteinExistence type="predicted"/>
<organism evidence="3 4">
    <name type="scientific">Paenirhodobacter hankyongi</name>
    <dbReference type="NCBI Taxonomy" id="2294033"/>
    <lineage>
        <taxon>Bacteria</taxon>
        <taxon>Pseudomonadati</taxon>
        <taxon>Pseudomonadota</taxon>
        <taxon>Alphaproteobacteria</taxon>
        <taxon>Rhodobacterales</taxon>
        <taxon>Rhodobacter group</taxon>
        <taxon>Paenirhodobacter</taxon>
    </lineage>
</organism>
<dbReference type="PANTHER" id="PTHR30388">
    <property type="entry name" value="ALDEHYDE OXIDOREDUCTASE MOLYBDENUM COFACTOR ASSEMBLY PROTEIN"/>
    <property type="match status" value="1"/>
</dbReference>
<dbReference type="EMBL" id="RCHI01000034">
    <property type="protein sequence ID" value="RLL61375.1"/>
    <property type="molecule type" value="Genomic_DNA"/>
</dbReference>
<dbReference type="Pfam" id="PF13478">
    <property type="entry name" value="XdhC_C"/>
    <property type="match status" value="1"/>
</dbReference>
<evidence type="ECO:0000313" key="3">
    <source>
        <dbReference type="EMBL" id="RLL61375.1"/>
    </source>
</evidence>
<protein>
    <submittedName>
        <fullName evidence="3">XdhC family protein</fullName>
    </submittedName>
</protein>